<dbReference type="Gene3D" id="3.30.40.10">
    <property type="entry name" value="Zinc/RING finger domain, C3HC4 (zinc finger)"/>
    <property type="match status" value="1"/>
</dbReference>
<keyword evidence="8" id="KW-0067">ATP-binding</keyword>
<evidence type="ECO:0000313" key="13">
    <source>
        <dbReference type="EMBL" id="RPB20830.1"/>
    </source>
</evidence>
<protein>
    <recommendedName>
        <fullName evidence="15">P-loop containing nucleoside triphosphate hydrolase protein</fullName>
    </recommendedName>
</protein>
<dbReference type="PROSITE" id="PS51194">
    <property type="entry name" value="HELICASE_CTER"/>
    <property type="match status" value="1"/>
</dbReference>
<dbReference type="SMART" id="SM00487">
    <property type="entry name" value="DEXDc"/>
    <property type="match status" value="1"/>
</dbReference>
<dbReference type="SMART" id="SM00490">
    <property type="entry name" value="HELICc"/>
    <property type="match status" value="1"/>
</dbReference>
<dbReference type="Gene3D" id="3.40.50.10810">
    <property type="entry name" value="Tandem AAA-ATPase domain"/>
    <property type="match status" value="1"/>
</dbReference>
<evidence type="ECO:0000256" key="8">
    <source>
        <dbReference type="ARBA" id="ARBA00022840"/>
    </source>
</evidence>
<evidence type="ECO:0008006" key="15">
    <source>
        <dbReference type="Google" id="ProtNLM"/>
    </source>
</evidence>
<dbReference type="InterPro" id="IPR017907">
    <property type="entry name" value="Znf_RING_CS"/>
</dbReference>
<dbReference type="InParanoid" id="A0A3N4LD80"/>
<dbReference type="InterPro" id="IPR001650">
    <property type="entry name" value="Helicase_C-like"/>
</dbReference>
<dbReference type="InterPro" id="IPR050628">
    <property type="entry name" value="SNF2_RAD54_helicase_TF"/>
</dbReference>
<evidence type="ECO:0000256" key="2">
    <source>
        <dbReference type="ARBA" id="ARBA00022723"/>
    </source>
</evidence>
<dbReference type="SMART" id="SM00184">
    <property type="entry name" value="RING"/>
    <property type="match status" value="1"/>
</dbReference>
<evidence type="ECO:0000313" key="14">
    <source>
        <dbReference type="Proteomes" id="UP000267821"/>
    </source>
</evidence>
<dbReference type="CDD" id="cd18793">
    <property type="entry name" value="SF2_C_SNF"/>
    <property type="match status" value="1"/>
</dbReference>
<dbReference type="Gene3D" id="3.40.50.300">
    <property type="entry name" value="P-loop containing nucleotide triphosphate hydrolases"/>
    <property type="match status" value="1"/>
</dbReference>
<dbReference type="CDD" id="cd18008">
    <property type="entry name" value="DEXDc_SHPRH-like"/>
    <property type="match status" value="1"/>
</dbReference>
<dbReference type="InterPro" id="IPR001841">
    <property type="entry name" value="Znf_RING"/>
</dbReference>
<dbReference type="GO" id="GO:0008094">
    <property type="term" value="F:ATP-dependent activity, acting on DNA"/>
    <property type="evidence" value="ECO:0007669"/>
    <property type="project" value="TreeGrafter"/>
</dbReference>
<comment type="similarity">
    <text evidence="1">Belongs to the SNF2/RAD54 helicase family.</text>
</comment>
<dbReference type="InterPro" id="IPR038718">
    <property type="entry name" value="SNF2-like_sf"/>
</dbReference>
<dbReference type="PANTHER" id="PTHR45626">
    <property type="entry name" value="TRANSCRIPTION TERMINATION FACTOR 2-RELATED"/>
    <property type="match status" value="1"/>
</dbReference>
<evidence type="ECO:0000259" key="12">
    <source>
        <dbReference type="PROSITE" id="PS51194"/>
    </source>
</evidence>
<evidence type="ECO:0000259" key="10">
    <source>
        <dbReference type="PROSITE" id="PS50089"/>
    </source>
</evidence>
<dbReference type="Pfam" id="PF13445">
    <property type="entry name" value="zf-RING_UBOX"/>
    <property type="match status" value="1"/>
</dbReference>
<dbReference type="GO" id="GO:0005737">
    <property type="term" value="C:cytoplasm"/>
    <property type="evidence" value="ECO:0007669"/>
    <property type="project" value="TreeGrafter"/>
</dbReference>
<dbReference type="AlphaFoldDB" id="A0A3N4LD80"/>
<evidence type="ECO:0000259" key="11">
    <source>
        <dbReference type="PROSITE" id="PS51192"/>
    </source>
</evidence>
<dbReference type="GO" id="GO:0004386">
    <property type="term" value="F:helicase activity"/>
    <property type="evidence" value="ECO:0007669"/>
    <property type="project" value="UniProtKB-KW"/>
</dbReference>
<dbReference type="PROSITE" id="PS00518">
    <property type="entry name" value="ZF_RING_1"/>
    <property type="match status" value="1"/>
</dbReference>
<evidence type="ECO:0000256" key="1">
    <source>
        <dbReference type="ARBA" id="ARBA00007025"/>
    </source>
</evidence>
<evidence type="ECO:0000256" key="4">
    <source>
        <dbReference type="ARBA" id="ARBA00022771"/>
    </source>
</evidence>
<evidence type="ECO:0000256" key="9">
    <source>
        <dbReference type="PROSITE-ProRule" id="PRU00175"/>
    </source>
</evidence>
<organism evidence="13 14">
    <name type="scientific">Terfezia boudieri ATCC MYA-4762</name>
    <dbReference type="NCBI Taxonomy" id="1051890"/>
    <lineage>
        <taxon>Eukaryota</taxon>
        <taxon>Fungi</taxon>
        <taxon>Dikarya</taxon>
        <taxon>Ascomycota</taxon>
        <taxon>Pezizomycotina</taxon>
        <taxon>Pezizomycetes</taxon>
        <taxon>Pezizales</taxon>
        <taxon>Pezizaceae</taxon>
        <taxon>Terfezia</taxon>
    </lineage>
</organism>
<keyword evidence="5" id="KW-0378">Hydrolase</keyword>
<dbReference type="PROSITE" id="PS50089">
    <property type="entry name" value="ZF_RING_2"/>
    <property type="match status" value="1"/>
</dbReference>
<keyword evidence="3" id="KW-0547">Nucleotide-binding</keyword>
<reference evidence="13 14" key="1">
    <citation type="journal article" date="2018" name="Nat. Ecol. Evol.">
        <title>Pezizomycetes genomes reveal the molecular basis of ectomycorrhizal truffle lifestyle.</title>
        <authorList>
            <person name="Murat C."/>
            <person name="Payen T."/>
            <person name="Noel B."/>
            <person name="Kuo A."/>
            <person name="Morin E."/>
            <person name="Chen J."/>
            <person name="Kohler A."/>
            <person name="Krizsan K."/>
            <person name="Balestrini R."/>
            <person name="Da Silva C."/>
            <person name="Montanini B."/>
            <person name="Hainaut M."/>
            <person name="Levati E."/>
            <person name="Barry K.W."/>
            <person name="Belfiori B."/>
            <person name="Cichocki N."/>
            <person name="Clum A."/>
            <person name="Dockter R.B."/>
            <person name="Fauchery L."/>
            <person name="Guy J."/>
            <person name="Iotti M."/>
            <person name="Le Tacon F."/>
            <person name="Lindquist E.A."/>
            <person name="Lipzen A."/>
            <person name="Malagnac F."/>
            <person name="Mello A."/>
            <person name="Molinier V."/>
            <person name="Miyauchi S."/>
            <person name="Poulain J."/>
            <person name="Riccioni C."/>
            <person name="Rubini A."/>
            <person name="Sitrit Y."/>
            <person name="Splivallo R."/>
            <person name="Traeger S."/>
            <person name="Wang M."/>
            <person name="Zifcakova L."/>
            <person name="Wipf D."/>
            <person name="Zambonelli A."/>
            <person name="Paolocci F."/>
            <person name="Nowrousian M."/>
            <person name="Ottonello S."/>
            <person name="Baldrian P."/>
            <person name="Spatafora J.W."/>
            <person name="Henrissat B."/>
            <person name="Nagy L.G."/>
            <person name="Aury J.M."/>
            <person name="Wincker P."/>
            <person name="Grigoriev I.V."/>
            <person name="Bonfante P."/>
            <person name="Martin F.M."/>
        </authorList>
    </citation>
    <scope>NUCLEOTIDE SEQUENCE [LARGE SCALE GENOMIC DNA]</scope>
    <source>
        <strain evidence="13 14">ATCC MYA-4762</strain>
    </source>
</reference>
<dbReference type="EMBL" id="ML121567">
    <property type="protein sequence ID" value="RPB20830.1"/>
    <property type="molecule type" value="Genomic_DNA"/>
</dbReference>
<evidence type="ECO:0000256" key="7">
    <source>
        <dbReference type="ARBA" id="ARBA00022833"/>
    </source>
</evidence>
<feature type="domain" description="RING-type" evidence="10">
    <location>
        <begin position="416"/>
        <end position="469"/>
    </location>
</feature>
<sequence length="785" mass="89382">MPIHNPQINQYIDYVRHDPTKTVDEIKKLLENIRPDMDIPPENREGTPEALVYPLMEHQKLGLAWMKAMEEGSNKGGILADDMGLGKTIQTIALIVSRPSSDPKCKTNLIIAPLSLLKQWEREIQKKLKPGKFQLSVYIHHGNGKKHKTFQELTRYDVVLTTFGTLAAEYRKRVAELDRLRDKLDEFEALESGFIFTGRYSKWYRVLIDEAQCIKNKDTLSARGCSQLIAHYRFCLSGTPMQNRCEEIYSLIRFLRIKPYDDYPTFNKDFGIPFRSKSNWQIKEAMPKFQALLKALLLRRTKASQIDGKPILTLPPKTIETKHCVFSQEEQEFYSALRNKTMIQFNKYLRANAIGKNYSNILVLLLRLRQAACHPHLINDIEHNAGEVEAGQMVELAKGLSMAVVTRLKETGIEECPICMDTSNNPSIVLPCGHAFCTDCIIQVHATAAQQNLRLRGEENDGARCPGCRGALDIKKMIDWTAFKKVHIKEEDDAEEVTTGKLTTEALAKLRRDARTSAASKKDYIDYLESNWMTSSKIENCLEILDGIIQKDRTEKTIIFSQWTSMLDLLEVPIFRKGWKYRRYDGSMTSTERNDAILEFTDDPEINIMLISMKAGNSGLNLVAASQIILFDPCYNPFIESQAIDRAHRIGQQRPVVVHKLCTQGTVENEILDLQEEKMSVIGNALDETASRGIGRLSTKDLGRLFVSLHSYLVPVGPMGDEVLTEGNLFCRVMAKLKCEEWEFGVDQRVTSTCNPYYPFLIFFRPVLLPSATYSLTSTPVWINL</sequence>
<dbReference type="PROSITE" id="PS51192">
    <property type="entry name" value="HELICASE_ATP_BIND_1"/>
    <property type="match status" value="1"/>
</dbReference>
<dbReference type="Pfam" id="PF00271">
    <property type="entry name" value="Helicase_C"/>
    <property type="match status" value="1"/>
</dbReference>
<keyword evidence="2" id="KW-0479">Metal-binding</keyword>
<dbReference type="InterPro" id="IPR027370">
    <property type="entry name" value="Znf-RING_euk"/>
</dbReference>
<evidence type="ECO:0000256" key="3">
    <source>
        <dbReference type="ARBA" id="ARBA00022741"/>
    </source>
</evidence>
<name>A0A3N4LD80_9PEZI</name>
<keyword evidence="14" id="KW-1185">Reference proteome</keyword>
<dbReference type="Pfam" id="PF00176">
    <property type="entry name" value="SNF2-rel_dom"/>
    <property type="match status" value="1"/>
</dbReference>
<keyword evidence="4 9" id="KW-0863">Zinc-finger</keyword>
<keyword evidence="7" id="KW-0862">Zinc</keyword>
<proteinExistence type="inferred from homology"/>
<dbReference type="InterPro" id="IPR000330">
    <property type="entry name" value="SNF2_N"/>
</dbReference>
<dbReference type="GO" id="GO:0008270">
    <property type="term" value="F:zinc ion binding"/>
    <property type="evidence" value="ECO:0007669"/>
    <property type="project" value="UniProtKB-KW"/>
</dbReference>
<dbReference type="GO" id="GO:0005524">
    <property type="term" value="F:ATP binding"/>
    <property type="evidence" value="ECO:0007669"/>
    <property type="project" value="UniProtKB-KW"/>
</dbReference>
<accession>A0A3N4LD80</accession>
<dbReference type="InterPro" id="IPR014001">
    <property type="entry name" value="Helicase_ATP-bd"/>
</dbReference>
<dbReference type="InterPro" id="IPR027417">
    <property type="entry name" value="P-loop_NTPase"/>
</dbReference>
<dbReference type="PANTHER" id="PTHR45626:SF16">
    <property type="entry name" value="ATP-DEPENDENT HELICASE ULS1"/>
    <property type="match status" value="1"/>
</dbReference>
<dbReference type="OrthoDB" id="423559at2759"/>
<keyword evidence="6" id="KW-0347">Helicase</keyword>
<dbReference type="GO" id="GO:0005634">
    <property type="term" value="C:nucleus"/>
    <property type="evidence" value="ECO:0007669"/>
    <property type="project" value="TreeGrafter"/>
</dbReference>
<dbReference type="STRING" id="1051890.A0A3N4LD80"/>
<dbReference type="GO" id="GO:0000724">
    <property type="term" value="P:double-strand break repair via homologous recombination"/>
    <property type="evidence" value="ECO:0007669"/>
    <property type="project" value="TreeGrafter"/>
</dbReference>
<dbReference type="GO" id="GO:0016787">
    <property type="term" value="F:hydrolase activity"/>
    <property type="evidence" value="ECO:0007669"/>
    <property type="project" value="UniProtKB-KW"/>
</dbReference>
<dbReference type="InterPro" id="IPR013083">
    <property type="entry name" value="Znf_RING/FYVE/PHD"/>
</dbReference>
<feature type="domain" description="Helicase C-terminal" evidence="12">
    <location>
        <begin position="537"/>
        <end position="698"/>
    </location>
</feature>
<dbReference type="Proteomes" id="UP000267821">
    <property type="component" value="Unassembled WGS sequence"/>
</dbReference>
<gene>
    <name evidence="13" type="ORF">L211DRAFT_791653</name>
</gene>
<feature type="domain" description="Helicase ATP-binding" evidence="11">
    <location>
        <begin position="68"/>
        <end position="258"/>
    </location>
</feature>
<dbReference type="SUPFAM" id="SSF57850">
    <property type="entry name" value="RING/U-box"/>
    <property type="match status" value="1"/>
</dbReference>
<evidence type="ECO:0000256" key="5">
    <source>
        <dbReference type="ARBA" id="ARBA00022801"/>
    </source>
</evidence>
<evidence type="ECO:0000256" key="6">
    <source>
        <dbReference type="ARBA" id="ARBA00022806"/>
    </source>
</evidence>
<dbReference type="InterPro" id="IPR049730">
    <property type="entry name" value="SNF2/RAD54-like_C"/>
</dbReference>
<dbReference type="SUPFAM" id="SSF52540">
    <property type="entry name" value="P-loop containing nucleoside triphosphate hydrolases"/>
    <property type="match status" value="2"/>
</dbReference>